<evidence type="ECO:0000256" key="5">
    <source>
        <dbReference type="ARBA" id="ARBA00022741"/>
    </source>
</evidence>
<comment type="similarity">
    <text evidence="1 10">Belongs to the class-I aminoacyl-tRNA synthetase family.</text>
</comment>
<dbReference type="GO" id="GO:0032543">
    <property type="term" value="P:mitochondrial translation"/>
    <property type="evidence" value="ECO:0007669"/>
    <property type="project" value="TreeGrafter"/>
</dbReference>
<evidence type="ECO:0000256" key="10">
    <source>
        <dbReference type="RuleBase" id="RU363035"/>
    </source>
</evidence>
<dbReference type="GO" id="GO:0002161">
    <property type="term" value="F:aminoacyl-tRNA deacylase activity"/>
    <property type="evidence" value="ECO:0007669"/>
    <property type="project" value="InterPro"/>
</dbReference>
<sequence length="1020" mass="114882">MISRSARRCLATAAQSDSKSFSKTLLLPKTPFPLWTDPQKSEVPFRLKTSERLYNWQYQNAKGHIFVLQDGPPYANGNLHMGHALNKILKDIINRYYVLQGRKVHYVPGWDCHGLPIENKALQDLGVIHQDLQPNYIREAAKSVAENEMEKQRQEFQELGIMANWERSGTYRTLDHEYEIRQLRVFQEMVDKGLIYRHYRPVHYSPSSRSALAEAELTHRDHNSNAVYVLFRLTVDSVPDILRRTIGDRNADVMVWTTTPWTLTANMGIAVHPDLEYSILQRTNGDGMVIVCQDRKDALHDILGETEELCTIQGSHLLGAEYHSLFLTSSRHKIIPSDHVTPTSGTGLVHCAPAHGAEDYLAFRTLGLLDSADSIICHVDRDGAYSEKIVNTVGAELGRELVGLDVLEEGSKSVVRYLQKTGTLAKQEKFQHQYPYDWKTGKPVIVTATSQWFANLDKIKDDALSALQNVAFFPPVSRTRLESFVRSRSEWCISRQRVWGVPIPWLHHLPSDRAFLDTRTLEHILPILEKKGVAYWWDGPVDEFVPDHLRREVASESSGSRNSTEAEAGRDVAEEWRKGTDTMDVWFDSGTAWTLLRDAGVRSASGAFADVCLEGSDQHRGWFQSLLLTATAASGDGLQQSAPGQESAARPYATLITHGMVLDEDGRKMSKSEGNVISPMVIVKGGQNKDKEPAYGADVLRFWVASCDYWRDMSLGPTVLAQAAEAVRKLRNSARFILGNIGDVDARTDFRRVEDLSEMSIADRYVMHELYELESTATVAYANYEFPRVVTALTKFANITLSSFYFDITKDTLYADSINSPQRRAVVTVLEQVLKTMTPVMAPITPHLAEEIAYTLQGSVGEKGEGLSYFTNPWHPLDLKWRNEDVKKEMDALLVVRNGVLGLLENARRDKNLRNSLEADIEIHLPPSGHTTHDLLVKNAEFLKTLFIVSNVKLVTENSVEPTKVIWLYEGSVGQDLRCVVKPASLGKCPRCWTFSRRPEDRLCPRCDAVIQVISKSNSS</sequence>
<keyword evidence="7 10" id="KW-0648">Protein biosynthesis</keyword>
<dbReference type="Gene3D" id="3.40.50.620">
    <property type="entry name" value="HUPs"/>
    <property type="match status" value="2"/>
</dbReference>
<evidence type="ECO:0000256" key="7">
    <source>
        <dbReference type="ARBA" id="ARBA00022917"/>
    </source>
</evidence>
<dbReference type="GO" id="GO:0005524">
    <property type="term" value="F:ATP binding"/>
    <property type="evidence" value="ECO:0007669"/>
    <property type="project" value="UniProtKB-KW"/>
</dbReference>
<evidence type="ECO:0000256" key="9">
    <source>
        <dbReference type="ARBA" id="ARBA00032665"/>
    </source>
</evidence>
<dbReference type="GO" id="GO:0006428">
    <property type="term" value="P:isoleucyl-tRNA aminoacylation"/>
    <property type="evidence" value="ECO:0007669"/>
    <property type="project" value="InterPro"/>
</dbReference>
<dbReference type="InterPro" id="IPR014729">
    <property type="entry name" value="Rossmann-like_a/b/a_fold"/>
</dbReference>
<evidence type="ECO:0000259" key="13">
    <source>
        <dbReference type="Pfam" id="PF08264"/>
    </source>
</evidence>
<dbReference type="InterPro" id="IPR001412">
    <property type="entry name" value="aa-tRNA-synth_I_CS"/>
</dbReference>
<evidence type="ECO:0000256" key="1">
    <source>
        <dbReference type="ARBA" id="ARBA00005594"/>
    </source>
</evidence>
<dbReference type="CDD" id="cd07960">
    <property type="entry name" value="Anticodon_Ia_Ile_BEm"/>
    <property type="match status" value="1"/>
</dbReference>
<feature type="domain" description="Aminoacyl-tRNA synthetase class Ia" evidence="12">
    <location>
        <begin position="59"/>
        <end position="715"/>
    </location>
</feature>
<evidence type="ECO:0000256" key="2">
    <source>
        <dbReference type="ARBA" id="ARBA00013165"/>
    </source>
</evidence>
<dbReference type="Proteomes" id="UP000294933">
    <property type="component" value="Unassembled WGS sequence"/>
</dbReference>
<dbReference type="InterPro" id="IPR009008">
    <property type="entry name" value="Val/Leu/Ile-tRNA-synth_edit"/>
</dbReference>
<dbReference type="InterPro" id="IPR009080">
    <property type="entry name" value="tRNAsynth_Ia_anticodon-bd"/>
</dbReference>
<evidence type="ECO:0000256" key="8">
    <source>
        <dbReference type="ARBA" id="ARBA00023146"/>
    </source>
</evidence>
<keyword evidence="4 10" id="KW-0436">Ligase</keyword>
<dbReference type="GO" id="GO:0000049">
    <property type="term" value="F:tRNA binding"/>
    <property type="evidence" value="ECO:0007669"/>
    <property type="project" value="InterPro"/>
</dbReference>
<dbReference type="SUPFAM" id="SSF50677">
    <property type="entry name" value="ValRS/IleRS/LeuRS editing domain"/>
    <property type="match status" value="1"/>
</dbReference>
<dbReference type="STRING" id="50990.A0A4Y7QBI4"/>
<dbReference type="PANTHER" id="PTHR42765">
    <property type="entry name" value="SOLEUCYL-TRNA SYNTHETASE"/>
    <property type="match status" value="1"/>
</dbReference>
<evidence type="ECO:0000256" key="4">
    <source>
        <dbReference type="ARBA" id="ARBA00022598"/>
    </source>
</evidence>
<dbReference type="Pfam" id="PF00133">
    <property type="entry name" value="tRNA-synt_1"/>
    <property type="match status" value="1"/>
</dbReference>
<dbReference type="Pfam" id="PF08264">
    <property type="entry name" value="Anticodon_1"/>
    <property type="match status" value="1"/>
</dbReference>
<dbReference type="Gene3D" id="1.10.730.20">
    <property type="match status" value="1"/>
</dbReference>
<keyword evidence="6 10" id="KW-0067">ATP-binding</keyword>
<dbReference type="NCBIfam" id="TIGR00392">
    <property type="entry name" value="ileS"/>
    <property type="match status" value="1"/>
</dbReference>
<feature type="domain" description="Methionyl/Valyl/Leucyl/Isoleucyl-tRNA synthetase anticodon-binding" evidence="13">
    <location>
        <begin position="763"/>
        <end position="923"/>
    </location>
</feature>
<dbReference type="InterPro" id="IPR002301">
    <property type="entry name" value="Ile-tRNA-ligase"/>
</dbReference>
<feature type="region of interest" description="Disordered" evidence="11">
    <location>
        <begin position="552"/>
        <end position="574"/>
    </location>
</feature>
<dbReference type="AlphaFoldDB" id="A0A4Y7QBI4"/>
<proteinExistence type="inferred from homology"/>
<dbReference type="PRINTS" id="PR00984">
    <property type="entry name" value="TRNASYNTHILE"/>
</dbReference>
<dbReference type="Gene3D" id="3.90.740.10">
    <property type="entry name" value="Valyl/Leucyl/Isoleucyl-tRNA synthetase, editing domain"/>
    <property type="match status" value="1"/>
</dbReference>
<dbReference type="SUPFAM" id="SSF47323">
    <property type="entry name" value="Anticodon-binding domain of a subclass of class I aminoacyl-tRNA synthetases"/>
    <property type="match status" value="1"/>
</dbReference>
<gene>
    <name evidence="14" type="ORF">BD410DRAFT_767194</name>
</gene>
<evidence type="ECO:0000256" key="3">
    <source>
        <dbReference type="ARBA" id="ARBA00022490"/>
    </source>
</evidence>
<keyword evidence="3" id="KW-0963">Cytoplasm</keyword>
<keyword evidence="15" id="KW-1185">Reference proteome</keyword>
<protein>
    <recommendedName>
        <fullName evidence="2">isoleucine--tRNA ligase</fullName>
        <ecNumber evidence="2">6.1.1.5</ecNumber>
    </recommendedName>
    <alternativeName>
        <fullName evidence="9">Isoleucyl-tRNA synthetase</fullName>
    </alternativeName>
</protein>
<dbReference type="InterPro" id="IPR050081">
    <property type="entry name" value="Ile-tRNA_ligase"/>
</dbReference>
<dbReference type="OrthoDB" id="10264412at2759"/>
<dbReference type="EMBL" id="ML170166">
    <property type="protein sequence ID" value="TDL24631.1"/>
    <property type="molecule type" value="Genomic_DNA"/>
</dbReference>
<accession>A0A4Y7QBI4</accession>
<keyword evidence="5 10" id="KW-0547">Nucleotide-binding</keyword>
<dbReference type="InterPro" id="IPR013155">
    <property type="entry name" value="M/V/L/I-tRNA-synth_anticd-bd"/>
</dbReference>
<name>A0A4Y7QBI4_9AGAM</name>
<dbReference type="InterPro" id="IPR002300">
    <property type="entry name" value="aa-tRNA-synth_Ia"/>
</dbReference>
<evidence type="ECO:0000259" key="12">
    <source>
        <dbReference type="Pfam" id="PF00133"/>
    </source>
</evidence>
<dbReference type="HAMAP" id="MF_02002">
    <property type="entry name" value="Ile_tRNA_synth_type1"/>
    <property type="match status" value="1"/>
</dbReference>
<feature type="compositionally biased region" description="Polar residues" evidence="11">
    <location>
        <begin position="555"/>
        <end position="565"/>
    </location>
</feature>
<dbReference type="InterPro" id="IPR023585">
    <property type="entry name" value="Ile-tRNA-ligase_type1"/>
</dbReference>
<dbReference type="PANTHER" id="PTHR42765:SF1">
    <property type="entry name" value="ISOLEUCINE--TRNA LIGASE, MITOCHONDRIAL"/>
    <property type="match status" value="1"/>
</dbReference>
<dbReference type="PROSITE" id="PS00178">
    <property type="entry name" value="AA_TRNA_LIGASE_I"/>
    <property type="match status" value="1"/>
</dbReference>
<keyword evidence="8 10" id="KW-0030">Aminoacyl-tRNA synthetase</keyword>
<dbReference type="EC" id="6.1.1.5" evidence="2"/>
<evidence type="ECO:0000256" key="11">
    <source>
        <dbReference type="SAM" id="MobiDB-lite"/>
    </source>
</evidence>
<evidence type="ECO:0000313" key="14">
    <source>
        <dbReference type="EMBL" id="TDL24631.1"/>
    </source>
</evidence>
<dbReference type="SUPFAM" id="SSF52374">
    <property type="entry name" value="Nucleotidylyl transferase"/>
    <property type="match status" value="1"/>
</dbReference>
<evidence type="ECO:0000313" key="15">
    <source>
        <dbReference type="Proteomes" id="UP000294933"/>
    </source>
</evidence>
<dbReference type="InterPro" id="IPR033708">
    <property type="entry name" value="Anticodon_Ile_BEm"/>
</dbReference>
<evidence type="ECO:0000256" key="6">
    <source>
        <dbReference type="ARBA" id="ARBA00022840"/>
    </source>
</evidence>
<dbReference type="VEuPathDB" id="FungiDB:BD410DRAFT_767194"/>
<dbReference type="GO" id="GO:0004822">
    <property type="term" value="F:isoleucine-tRNA ligase activity"/>
    <property type="evidence" value="ECO:0007669"/>
    <property type="project" value="UniProtKB-EC"/>
</dbReference>
<organism evidence="14 15">
    <name type="scientific">Rickenella mellea</name>
    <dbReference type="NCBI Taxonomy" id="50990"/>
    <lineage>
        <taxon>Eukaryota</taxon>
        <taxon>Fungi</taxon>
        <taxon>Dikarya</taxon>
        <taxon>Basidiomycota</taxon>
        <taxon>Agaricomycotina</taxon>
        <taxon>Agaricomycetes</taxon>
        <taxon>Hymenochaetales</taxon>
        <taxon>Rickenellaceae</taxon>
        <taxon>Rickenella</taxon>
    </lineage>
</organism>
<dbReference type="FunFam" id="3.40.50.620:FF:000092">
    <property type="entry name" value="Isoleucine--tRNA ligase"/>
    <property type="match status" value="1"/>
</dbReference>
<reference evidence="14 15" key="1">
    <citation type="submission" date="2018-06" db="EMBL/GenBank/DDBJ databases">
        <title>A transcriptomic atlas of mushroom development highlights an independent origin of complex multicellularity.</title>
        <authorList>
            <consortium name="DOE Joint Genome Institute"/>
            <person name="Krizsan K."/>
            <person name="Almasi E."/>
            <person name="Merenyi Z."/>
            <person name="Sahu N."/>
            <person name="Viragh M."/>
            <person name="Koszo T."/>
            <person name="Mondo S."/>
            <person name="Kiss B."/>
            <person name="Balint B."/>
            <person name="Kues U."/>
            <person name="Barry K."/>
            <person name="Hegedus J.C."/>
            <person name="Henrissat B."/>
            <person name="Johnson J."/>
            <person name="Lipzen A."/>
            <person name="Ohm R."/>
            <person name="Nagy I."/>
            <person name="Pangilinan J."/>
            <person name="Yan J."/>
            <person name="Xiong Y."/>
            <person name="Grigoriev I.V."/>
            <person name="Hibbett D.S."/>
            <person name="Nagy L.G."/>
        </authorList>
    </citation>
    <scope>NUCLEOTIDE SEQUENCE [LARGE SCALE GENOMIC DNA]</scope>
    <source>
        <strain evidence="14 15">SZMC22713</strain>
    </source>
</reference>
<dbReference type="GO" id="GO:0005739">
    <property type="term" value="C:mitochondrion"/>
    <property type="evidence" value="ECO:0007669"/>
    <property type="project" value="TreeGrafter"/>
</dbReference>